<evidence type="ECO:0000256" key="1">
    <source>
        <dbReference type="SAM" id="MobiDB-lite"/>
    </source>
</evidence>
<comment type="caution">
    <text evidence="3">The sequence shown here is derived from an EMBL/GenBank/DDBJ whole genome shotgun (WGS) entry which is preliminary data.</text>
</comment>
<proteinExistence type="predicted"/>
<evidence type="ECO:0000313" key="4">
    <source>
        <dbReference type="Proteomes" id="UP000314011"/>
    </source>
</evidence>
<sequence>MQRRAFLLGAPATLLTACGAAEPTWAPDEFLNPRIYAFDGPPMLTLFTMREEGGGQGAHTGLMINASQRVIFDPAGTFGHESIPERNDVHYGISPQVEEYYETYHARITYYLYRQDKVVPAPVAEQALRRAMTFGAVPKAQCARATSTILSELPGFESINVTWFPNALARQFDRLPGVTSRERHETDSDDKTIARAAFDEQVAE</sequence>
<organism evidence="3 4">
    <name type="scientific">Pelagovum pacificum</name>
    <dbReference type="NCBI Taxonomy" id="2588711"/>
    <lineage>
        <taxon>Bacteria</taxon>
        <taxon>Pseudomonadati</taxon>
        <taxon>Pseudomonadota</taxon>
        <taxon>Alphaproteobacteria</taxon>
        <taxon>Rhodobacterales</taxon>
        <taxon>Paracoccaceae</taxon>
        <taxon>Pelagovum</taxon>
    </lineage>
</organism>
<feature type="compositionally biased region" description="Basic and acidic residues" evidence="1">
    <location>
        <begin position="180"/>
        <end position="193"/>
    </location>
</feature>
<feature type="chain" id="PRO_5023031094" description="Lipoprotein" evidence="2">
    <location>
        <begin position="21"/>
        <end position="204"/>
    </location>
</feature>
<evidence type="ECO:0000313" key="3">
    <source>
        <dbReference type="EMBL" id="TNY33648.1"/>
    </source>
</evidence>
<feature type="region of interest" description="Disordered" evidence="1">
    <location>
        <begin position="178"/>
        <end position="204"/>
    </location>
</feature>
<dbReference type="RefSeq" id="WP_140194335.1">
    <property type="nucleotide sequence ID" value="NZ_CP065915.1"/>
</dbReference>
<evidence type="ECO:0008006" key="5">
    <source>
        <dbReference type="Google" id="ProtNLM"/>
    </source>
</evidence>
<dbReference type="PROSITE" id="PS51257">
    <property type="entry name" value="PROKAR_LIPOPROTEIN"/>
    <property type="match status" value="1"/>
</dbReference>
<dbReference type="OrthoDB" id="7666390at2"/>
<gene>
    <name evidence="3" type="ORF">FHY64_10350</name>
</gene>
<dbReference type="EMBL" id="VFFF01000001">
    <property type="protein sequence ID" value="TNY33648.1"/>
    <property type="molecule type" value="Genomic_DNA"/>
</dbReference>
<dbReference type="AlphaFoldDB" id="A0A5C5GFW8"/>
<protein>
    <recommendedName>
        <fullName evidence="5">Lipoprotein</fullName>
    </recommendedName>
</protein>
<dbReference type="Proteomes" id="UP000314011">
    <property type="component" value="Unassembled WGS sequence"/>
</dbReference>
<keyword evidence="2" id="KW-0732">Signal</keyword>
<reference evidence="3 4" key="1">
    <citation type="submission" date="2019-06" db="EMBL/GenBank/DDBJ databases">
        <title>Genome of new Rhodobacteraceae sp. SM1903.</title>
        <authorList>
            <person name="Ren X."/>
        </authorList>
    </citation>
    <scope>NUCLEOTIDE SEQUENCE [LARGE SCALE GENOMIC DNA]</scope>
    <source>
        <strain evidence="3 4">SM1903</strain>
    </source>
</reference>
<keyword evidence="4" id="KW-1185">Reference proteome</keyword>
<evidence type="ECO:0000256" key="2">
    <source>
        <dbReference type="SAM" id="SignalP"/>
    </source>
</evidence>
<accession>A0A5C5GFW8</accession>
<feature type="signal peptide" evidence="2">
    <location>
        <begin position="1"/>
        <end position="20"/>
    </location>
</feature>
<name>A0A5C5GFW8_9RHOB</name>